<feature type="binding site" evidence="9">
    <location>
        <position position="166"/>
    </location>
    <ligand>
        <name>substrate</name>
    </ligand>
</feature>
<evidence type="ECO:0000256" key="11">
    <source>
        <dbReference type="RuleBase" id="RU004165"/>
    </source>
</evidence>
<evidence type="ECO:0000256" key="7">
    <source>
        <dbReference type="ARBA" id="ARBA00022840"/>
    </source>
</evidence>
<dbReference type="GO" id="GO:0005524">
    <property type="term" value="F:ATP binding"/>
    <property type="evidence" value="ECO:0007669"/>
    <property type="project" value="UniProtKB-KW"/>
</dbReference>
<evidence type="ECO:0000313" key="13">
    <source>
        <dbReference type="Proteomes" id="UP000316313"/>
    </source>
</evidence>
<comment type="catalytic activity">
    <reaction evidence="10">
        <text>thymidine + ATP = dTMP + ADP + H(+)</text>
        <dbReference type="Rhea" id="RHEA:19129"/>
        <dbReference type="ChEBI" id="CHEBI:15378"/>
        <dbReference type="ChEBI" id="CHEBI:17748"/>
        <dbReference type="ChEBI" id="CHEBI:30616"/>
        <dbReference type="ChEBI" id="CHEBI:63528"/>
        <dbReference type="ChEBI" id="CHEBI:456216"/>
        <dbReference type="EC" id="2.7.1.21"/>
    </reaction>
</comment>
<organism evidence="12 13">
    <name type="scientific">Swingsia samuiensis</name>
    <dbReference type="NCBI Taxonomy" id="1293412"/>
    <lineage>
        <taxon>Bacteria</taxon>
        <taxon>Pseudomonadati</taxon>
        <taxon>Pseudomonadota</taxon>
        <taxon>Alphaproteobacteria</taxon>
        <taxon>Acetobacterales</taxon>
        <taxon>Acetobacteraceae</taxon>
        <taxon>Swingsia</taxon>
    </lineage>
</organism>
<dbReference type="GO" id="GO:0071897">
    <property type="term" value="P:DNA biosynthetic process"/>
    <property type="evidence" value="ECO:0007669"/>
    <property type="project" value="UniProtKB-KW"/>
</dbReference>
<evidence type="ECO:0000256" key="6">
    <source>
        <dbReference type="ARBA" id="ARBA00022777"/>
    </source>
</evidence>
<keyword evidence="5 10" id="KW-0547">Nucleotide-binding</keyword>
<dbReference type="PANTHER" id="PTHR11441">
    <property type="entry name" value="THYMIDINE KINASE"/>
    <property type="match status" value="1"/>
</dbReference>
<protein>
    <recommendedName>
        <fullName evidence="2 10">Thymidine kinase</fullName>
        <ecNumber evidence="2 10">2.7.1.21</ecNumber>
    </recommendedName>
</protein>
<dbReference type="AlphaFoldDB" id="A0A4Y6UFP3"/>
<reference evidence="12 13" key="1">
    <citation type="submission" date="2019-03" db="EMBL/GenBank/DDBJ databases">
        <title>The complete genome sequence of Swingsia samuiensis NBRC107927(T).</title>
        <authorList>
            <person name="Chua K.-O."/>
            <person name="Chan K.-G."/>
            <person name="See-Too W.-S."/>
        </authorList>
    </citation>
    <scope>NUCLEOTIDE SEQUENCE [LARGE SCALE GENOMIC DNA]</scope>
    <source>
        <strain evidence="12 13">AH83</strain>
    </source>
</reference>
<evidence type="ECO:0000256" key="8">
    <source>
        <dbReference type="PIRSR" id="PIRSR035805-1"/>
    </source>
</evidence>
<keyword evidence="6 10" id="KW-0418">Kinase</keyword>
<name>A0A4Y6UFP3_9PROT</name>
<evidence type="ECO:0000256" key="2">
    <source>
        <dbReference type="ARBA" id="ARBA00012118"/>
    </source>
</evidence>
<keyword evidence="4 10" id="KW-0808">Transferase</keyword>
<dbReference type="SUPFAM" id="SSF52540">
    <property type="entry name" value="P-loop containing nucleoside triphosphate hydrolases"/>
    <property type="match status" value="1"/>
</dbReference>
<gene>
    <name evidence="12" type="ORF">E3D00_01430</name>
</gene>
<dbReference type="Pfam" id="PF00265">
    <property type="entry name" value="TK"/>
    <property type="match status" value="1"/>
</dbReference>
<feature type="active site" description="Proton acceptor" evidence="8">
    <location>
        <position position="77"/>
    </location>
</feature>
<dbReference type="OrthoDB" id="9781579at2"/>
<dbReference type="GO" id="GO:0046104">
    <property type="term" value="P:thymidine metabolic process"/>
    <property type="evidence" value="ECO:0007669"/>
    <property type="project" value="TreeGrafter"/>
</dbReference>
<sequence>MNKKGRLELYVGPMFSGKSAHLLAIAEEYPKALILKPVFDTRDGSFLASRNGIQKKALSITKWPDIARYSSEIILDEFQFMTAPYYQGNIIAELESFKNSGGFIAVAGLDTDYQRKPFSVVRDLSCIADDVVHLKAECSVCSHPASWTAKILETGQRLQTGDQEMYQARCDRHWSLPR</sequence>
<comment type="similarity">
    <text evidence="1 11">Belongs to the thymidine kinase family.</text>
</comment>
<evidence type="ECO:0000256" key="10">
    <source>
        <dbReference type="RuleBase" id="RU000544"/>
    </source>
</evidence>
<dbReference type="SUPFAM" id="SSF57716">
    <property type="entry name" value="Glucocorticoid receptor-like (DNA-binding domain)"/>
    <property type="match status" value="1"/>
</dbReference>
<keyword evidence="13" id="KW-1185">Reference proteome</keyword>
<dbReference type="EMBL" id="CP038141">
    <property type="protein sequence ID" value="QDH16373.1"/>
    <property type="molecule type" value="Genomic_DNA"/>
</dbReference>
<dbReference type="Gene3D" id="3.30.60.20">
    <property type="match status" value="1"/>
</dbReference>
<evidence type="ECO:0000256" key="3">
    <source>
        <dbReference type="ARBA" id="ARBA00022634"/>
    </source>
</evidence>
<dbReference type="Gene3D" id="3.40.50.300">
    <property type="entry name" value="P-loop containing nucleotide triphosphate hydrolases"/>
    <property type="match status" value="1"/>
</dbReference>
<evidence type="ECO:0000313" key="12">
    <source>
        <dbReference type="EMBL" id="QDH16373.1"/>
    </source>
</evidence>
<dbReference type="PANTHER" id="PTHR11441:SF0">
    <property type="entry name" value="THYMIDINE KINASE, CYTOSOLIC"/>
    <property type="match status" value="1"/>
</dbReference>
<dbReference type="RefSeq" id="WP_141459278.1">
    <property type="nucleotide sequence ID" value="NZ_CP038141.1"/>
</dbReference>
<dbReference type="KEGG" id="ssam:E3D00_01430"/>
<evidence type="ECO:0000256" key="4">
    <source>
        <dbReference type="ARBA" id="ARBA00022679"/>
    </source>
</evidence>
<proteinExistence type="inferred from homology"/>
<accession>A0A4Y6UFP3</accession>
<evidence type="ECO:0000256" key="1">
    <source>
        <dbReference type="ARBA" id="ARBA00007587"/>
    </source>
</evidence>
<dbReference type="InterPro" id="IPR001267">
    <property type="entry name" value="Thymidine_kinase"/>
</dbReference>
<keyword evidence="3 10" id="KW-0237">DNA synthesis</keyword>
<dbReference type="Proteomes" id="UP000316313">
    <property type="component" value="Chromosome"/>
</dbReference>
<evidence type="ECO:0000256" key="9">
    <source>
        <dbReference type="PIRSR" id="PIRSR035805-2"/>
    </source>
</evidence>
<dbReference type="GO" id="GO:0004797">
    <property type="term" value="F:thymidine kinase activity"/>
    <property type="evidence" value="ECO:0007669"/>
    <property type="project" value="UniProtKB-EC"/>
</dbReference>
<dbReference type="InterPro" id="IPR027417">
    <property type="entry name" value="P-loop_NTPase"/>
</dbReference>
<dbReference type="EC" id="2.7.1.21" evidence="2 10"/>
<dbReference type="PIRSF" id="PIRSF035805">
    <property type="entry name" value="TK_cell"/>
    <property type="match status" value="1"/>
</dbReference>
<keyword evidence="7 10" id="KW-0067">ATP-binding</keyword>
<evidence type="ECO:0000256" key="5">
    <source>
        <dbReference type="ARBA" id="ARBA00022741"/>
    </source>
</evidence>